<gene>
    <name evidence="1" type="ORF">N5D41_01020</name>
</gene>
<evidence type="ECO:0000313" key="1">
    <source>
        <dbReference type="EMBL" id="MDH0700062.1"/>
    </source>
</evidence>
<dbReference type="AlphaFoldDB" id="A0AA42IHN6"/>
<dbReference type="Proteomes" id="UP001161137">
    <property type="component" value="Unassembled WGS sequence"/>
</dbReference>
<reference evidence="1" key="1">
    <citation type="submission" date="2022-09" db="EMBL/GenBank/DDBJ databases">
        <title>Intensive care unit water sources are persistently colonized with multi-drug resistant bacteria and are the site of extensive horizontal gene transfer of antibiotic resistance genes.</title>
        <authorList>
            <person name="Diorio-Toth L."/>
        </authorList>
    </citation>
    <scope>NUCLEOTIDE SEQUENCE</scope>
    <source>
        <strain evidence="1">GD03863</strain>
    </source>
</reference>
<sequence>MSTIIQFPSIRPAVNCIALAGEPEYVTVVDYGEQLFVTDRQLGRALGYVEPLAAIEQLFAKHRDEQGSFLIDLHQAEPEGRTRVRVFDLEGAMRICKVARTPAAAMLYARLGGRSIAEFVVVGPKALVLPFPKRKKARKPGKGRRHG</sequence>
<organism evidence="1 2">
    <name type="scientific">Ectopseudomonas toyotomiensis</name>
    <dbReference type="NCBI Taxonomy" id="554344"/>
    <lineage>
        <taxon>Bacteria</taxon>
        <taxon>Pseudomonadati</taxon>
        <taxon>Pseudomonadota</taxon>
        <taxon>Gammaproteobacteria</taxon>
        <taxon>Pseudomonadales</taxon>
        <taxon>Pseudomonadaceae</taxon>
        <taxon>Ectopseudomonas</taxon>
    </lineage>
</organism>
<protein>
    <submittedName>
        <fullName evidence="1">Uncharacterized protein</fullName>
    </submittedName>
</protein>
<dbReference type="EMBL" id="JAOCDH010000001">
    <property type="protein sequence ID" value="MDH0700062.1"/>
    <property type="molecule type" value="Genomic_DNA"/>
</dbReference>
<comment type="caution">
    <text evidence="1">The sequence shown here is derived from an EMBL/GenBank/DDBJ whole genome shotgun (WGS) entry which is preliminary data.</text>
</comment>
<name>A0AA42IHN6_9GAMM</name>
<evidence type="ECO:0000313" key="2">
    <source>
        <dbReference type="Proteomes" id="UP001161137"/>
    </source>
</evidence>
<dbReference type="RefSeq" id="WP_196456108.1">
    <property type="nucleotide sequence ID" value="NZ_JACFYY010000001.1"/>
</dbReference>
<accession>A0AA42IHN6</accession>
<proteinExistence type="predicted"/>